<dbReference type="GO" id="GO:0016116">
    <property type="term" value="P:carotenoid metabolic process"/>
    <property type="evidence" value="ECO:0007669"/>
    <property type="project" value="InterPro"/>
</dbReference>
<comment type="caution">
    <text evidence="2">The sequence shown here is derived from an EMBL/GenBank/DDBJ whole genome shotgun (WGS) entry which is preliminary data.</text>
</comment>
<keyword evidence="3" id="KW-1185">Reference proteome</keyword>
<dbReference type="GO" id="GO:0016491">
    <property type="term" value="F:oxidoreductase activity"/>
    <property type="evidence" value="ECO:0007669"/>
    <property type="project" value="InterPro"/>
</dbReference>
<dbReference type="RefSeq" id="WP_161436754.1">
    <property type="nucleotide sequence ID" value="NZ_WXYO01000007.1"/>
</dbReference>
<sequence>METKKILIIGSGIAGLSAGIYAQKNGFDTTIVEMHERAGGQLTAWDRGNYRFDYCLHWLIGTDHGVYNDMWWETGAINEDVEIINHKAFVHMEDEEHGEFYIYNDLEEWKSYLIKMAPEDEKGITKMIGMMRKGDRVDQFEDPPGMRTFSDYLKSLWQMGSFFTTMLKYKNESSKELLDSLRISNPHLRFFLENLYSTPDFSALGFILMFGWFNAKNAGYLKGGSLEMSKRMAKKFQSEGGKFLFNSRVKEIIVKDDEAEGIILENGNKIFADHIISACDGRTVLFNMLKGKYLNEQLKYAYENWPLLTPMVLVSFGVNKVIQPKCHTTNYFVKEPISVGKTKITRYQIMHRTSYDPTFAPDHKSTIQLYFDSPWEIWKDLKADAYLDEKEAVRKKAIELIEKHYPGVGEKIEEIDIATPKTTVRYTGVWNGAYEGFTPRGNIMEALPMKLDGLDRFTMVGQWLFPGGGLPPSALSGKWAIQMICKDEKRKFEIT</sequence>
<dbReference type="Proteomes" id="UP000475249">
    <property type="component" value="Unassembled WGS sequence"/>
</dbReference>
<organism evidence="2 3">
    <name type="scientific">Poritiphilus flavus</name>
    <dbReference type="NCBI Taxonomy" id="2697053"/>
    <lineage>
        <taxon>Bacteria</taxon>
        <taxon>Pseudomonadati</taxon>
        <taxon>Bacteroidota</taxon>
        <taxon>Flavobacteriia</taxon>
        <taxon>Flavobacteriales</taxon>
        <taxon>Flavobacteriaceae</taxon>
        <taxon>Poritiphilus</taxon>
    </lineage>
</organism>
<reference evidence="2 3" key="1">
    <citation type="submission" date="2020-01" db="EMBL/GenBank/DDBJ databases">
        <title>Bacteria diversity of Porities sp.</title>
        <authorList>
            <person name="Wang G."/>
        </authorList>
    </citation>
    <scope>NUCLEOTIDE SEQUENCE [LARGE SCALE GENOMIC DNA]</scope>
    <source>
        <strain evidence="2 3">R33</strain>
    </source>
</reference>
<evidence type="ECO:0000313" key="3">
    <source>
        <dbReference type="Proteomes" id="UP000475249"/>
    </source>
</evidence>
<proteinExistence type="predicted"/>
<gene>
    <name evidence="2" type="ORF">GTQ38_17065</name>
</gene>
<feature type="domain" description="Amine oxidase" evidence="1">
    <location>
        <begin position="13"/>
        <end position="288"/>
    </location>
</feature>
<dbReference type="PANTHER" id="PTHR46313:SF3">
    <property type="entry name" value="PROLYCOPENE ISOMERASE, CHLOROPLASTIC"/>
    <property type="match status" value="1"/>
</dbReference>
<name>A0A6L9EG49_9FLAO</name>
<dbReference type="PANTHER" id="PTHR46313">
    <property type="match status" value="1"/>
</dbReference>
<dbReference type="AlphaFoldDB" id="A0A6L9EG49"/>
<dbReference type="InterPro" id="IPR036188">
    <property type="entry name" value="FAD/NAD-bd_sf"/>
</dbReference>
<dbReference type="SUPFAM" id="SSF51905">
    <property type="entry name" value="FAD/NAD(P)-binding domain"/>
    <property type="match status" value="1"/>
</dbReference>
<dbReference type="Gene3D" id="3.50.50.60">
    <property type="entry name" value="FAD/NAD(P)-binding domain"/>
    <property type="match status" value="2"/>
</dbReference>
<accession>A0A6L9EG49</accession>
<dbReference type="Pfam" id="PF01593">
    <property type="entry name" value="Amino_oxidase"/>
    <property type="match status" value="1"/>
</dbReference>
<protein>
    <submittedName>
        <fullName evidence="2">NAD(P)-binding protein</fullName>
    </submittedName>
</protein>
<dbReference type="EMBL" id="WXYO01000007">
    <property type="protein sequence ID" value="NAS13727.1"/>
    <property type="molecule type" value="Genomic_DNA"/>
</dbReference>
<evidence type="ECO:0000259" key="1">
    <source>
        <dbReference type="Pfam" id="PF01593"/>
    </source>
</evidence>
<evidence type="ECO:0000313" key="2">
    <source>
        <dbReference type="EMBL" id="NAS13727.1"/>
    </source>
</evidence>
<dbReference type="InterPro" id="IPR045892">
    <property type="entry name" value="CrtISO-like"/>
</dbReference>
<dbReference type="InterPro" id="IPR002937">
    <property type="entry name" value="Amino_oxidase"/>
</dbReference>